<dbReference type="OMA" id="DRETHHI"/>
<dbReference type="AlphaFoldDB" id="B3SEZ8"/>
<dbReference type="eggNOG" id="KOG0207">
    <property type="taxonomic scope" value="Eukaryota"/>
</dbReference>
<dbReference type="SUPFAM" id="SSF55008">
    <property type="entry name" value="HMA, heavy metal-associated domain"/>
    <property type="match status" value="2"/>
</dbReference>
<dbReference type="NCBIfam" id="TIGR00003">
    <property type="entry name" value="copper ion binding protein"/>
    <property type="match status" value="1"/>
</dbReference>
<proteinExistence type="predicted"/>
<dbReference type="KEGG" id="tad:TRIADDRAFT_34800"/>
<evidence type="ECO:0000256" key="1">
    <source>
        <dbReference type="ARBA" id="ARBA00022723"/>
    </source>
</evidence>
<name>B3SEZ8_TRIAD</name>
<dbReference type="GeneID" id="6760031"/>
<keyword evidence="1" id="KW-0479">Metal-binding</keyword>
<gene>
    <name evidence="5" type="ORF">TRIADDRAFT_34800</name>
</gene>
<organism evidence="5 6">
    <name type="scientific">Trichoplax adhaerens</name>
    <name type="common">Trichoplax reptans</name>
    <dbReference type="NCBI Taxonomy" id="10228"/>
    <lineage>
        <taxon>Eukaryota</taxon>
        <taxon>Metazoa</taxon>
        <taxon>Placozoa</taxon>
        <taxon>Uniplacotomia</taxon>
        <taxon>Trichoplacea</taxon>
        <taxon>Trichoplacidae</taxon>
        <taxon>Trichoplax</taxon>
    </lineage>
</organism>
<keyword evidence="2" id="KW-0813">Transport</keyword>
<dbReference type="InterPro" id="IPR006121">
    <property type="entry name" value="HMA_dom"/>
</dbReference>
<dbReference type="STRING" id="10228.B3SEZ8"/>
<dbReference type="GO" id="GO:0006825">
    <property type="term" value="P:copper ion transport"/>
    <property type="evidence" value="ECO:0007669"/>
    <property type="project" value="UniProtKB-KW"/>
</dbReference>
<evidence type="ECO:0000313" key="5">
    <source>
        <dbReference type="EMBL" id="EDV18697.1"/>
    </source>
</evidence>
<dbReference type="CTD" id="6760031"/>
<dbReference type="HOGENOM" id="CLU_1682377_0_0_1"/>
<dbReference type="PROSITE" id="PS01047">
    <property type="entry name" value="HMA_1"/>
    <property type="match status" value="1"/>
</dbReference>
<dbReference type="FunFam" id="3.30.70.100:FF:000043">
    <property type="entry name" value="Copper-transporting ATPase 2"/>
    <property type="match status" value="1"/>
</dbReference>
<keyword evidence="3" id="KW-0186">Copper</keyword>
<dbReference type="InterPro" id="IPR017969">
    <property type="entry name" value="Heavy-metal-associated_CS"/>
</dbReference>
<dbReference type="InterPro" id="IPR006122">
    <property type="entry name" value="HMA_Cu_ion-bd"/>
</dbReference>
<dbReference type="Pfam" id="PF00403">
    <property type="entry name" value="HMA"/>
    <property type="match status" value="2"/>
</dbReference>
<dbReference type="InterPro" id="IPR001802">
    <property type="entry name" value="MerP/CopZ"/>
</dbReference>
<keyword evidence="2" id="KW-0406">Ion transport</keyword>
<dbReference type="InParanoid" id="B3SEZ8"/>
<dbReference type="InterPro" id="IPR036163">
    <property type="entry name" value="HMA_dom_sf"/>
</dbReference>
<evidence type="ECO:0000256" key="3">
    <source>
        <dbReference type="ARBA" id="ARBA00023008"/>
    </source>
</evidence>
<feature type="non-terminal residue" evidence="5">
    <location>
        <position position="1"/>
    </location>
</feature>
<dbReference type="PRINTS" id="PR00946">
    <property type="entry name" value="HGSCAVENGER"/>
</dbReference>
<evidence type="ECO:0000256" key="2">
    <source>
        <dbReference type="ARBA" id="ARBA00022796"/>
    </source>
</evidence>
<dbReference type="OrthoDB" id="432719at2759"/>
<evidence type="ECO:0000313" key="6">
    <source>
        <dbReference type="Proteomes" id="UP000009022"/>
    </source>
</evidence>
<reference evidence="5 6" key="1">
    <citation type="journal article" date="2008" name="Nature">
        <title>The Trichoplax genome and the nature of placozoans.</title>
        <authorList>
            <person name="Srivastava M."/>
            <person name="Begovic E."/>
            <person name="Chapman J."/>
            <person name="Putnam N.H."/>
            <person name="Hellsten U."/>
            <person name="Kawashima T."/>
            <person name="Kuo A."/>
            <person name="Mitros T."/>
            <person name="Salamov A."/>
            <person name="Carpenter M.L."/>
            <person name="Signorovitch A.Y."/>
            <person name="Moreno M.A."/>
            <person name="Kamm K."/>
            <person name="Grimwood J."/>
            <person name="Schmutz J."/>
            <person name="Shapiro H."/>
            <person name="Grigoriev I.V."/>
            <person name="Buss L.W."/>
            <person name="Schierwater B."/>
            <person name="Dellaporta S.L."/>
            <person name="Rokhsar D.S."/>
        </authorList>
    </citation>
    <scope>NUCLEOTIDE SEQUENCE [LARGE SCALE GENOMIC DNA]</scope>
    <source>
        <strain evidence="5 6">Grell-BS-1999</strain>
    </source>
</reference>
<sequence>VQIYGMTCESCPEHLNKVIQQMEEVYYAKFTLADQMGHIVYNSHLLTIGDILYAIDECGFEARFLNQQMKDNSLVQLYIEGMSCASCVAKIENQVNKLDGVHSTAVTLLSKKGVVEFDETKITNVEIAKQVEKLGFDVEVKEIFDNYQYAELQVFYM</sequence>
<feature type="domain" description="HMA" evidence="4">
    <location>
        <begin position="1"/>
        <end position="63"/>
    </location>
</feature>
<keyword evidence="6" id="KW-1185">Reference proteome</keyword>
<accession>B3SEZ8</accession>
<dbReference type="RefSeq" id="XP_002118817.1">
    <property type="nucleotide sequence ID" value="XM_002118781.1"/>
</dbReference>
<dbReference type="EMBL" id="DS985752">
    <property type="protein sequence ID" value="EDV18697.1"/>
    <property type="molecule type" value="Genomic_DNA"/>
</dbReference>
<protein>
    <recommendedName>
        <fullName evidence="4">HMA domain-containing protein</fullName>
    </recommendedName>
</protein>
<keyword evidence="2" id="KW-0187">Copper transport</keyword>
<dbReference type="Proteomes" id="UP000009022">
    <property type="component" value="Unassembled WGS sequence"/>
</dbReference>
<dbReference type="PANTHER" id="PTHR46594">
    <property type="entry name" value="P-TYPE CATION-TRANSPORTING ATPASE"/>
    <property type="match status" value="1"/>
</dbReference>
<dbReference type="PANTHER" id="PTHR46594:SF4">
    <property type="entry name" value="P-TYPE CATION-TRANSPORTING ATPASE"/>
    <property type="match status" value="1"/>
</dbReference>
<dbReference type="CDD" id="cd00371">
    <property type="entry name" value="HMA"/>
    <property type="match status" value="2"/>
</dbReference>
<dbReference type="FunFam" id="3.30.70.100:FF:000056">
    <property type="entry name" value="Heavy metal transporting ATPase"/>
    <property type="match status" value="1"/>
</dbReference>
<dbReference type="GO" id="GO:0005507">
    <property type="term" value="F:copper ion binding"/>
    <property type="evidence" value="ECO:0007669"/>
    <property type="project" value="InterPro"/>
</dbReference>
<evidence type="ECO:0000259" key="4">
    <source>
        <dbReference type="PROSITE" id="PS50846"/>
    </source>
</evidence>
<feature type="domain" description="HMA" evidence="4">
    <location>
        <begin position="73"/>
        <end position="139"/>
    </location>
</feature>
<dbReference type="Gene3D" id="3.30.70.100">
    <property type="match status" value="2"/>
</dbReference>
<dbReference type="PROSITE" id="PS50846">
    <property type="entry name" value="HMA_2"/>
    <property type="match status" value="2"/>
</dbReference>